<dbReference type="AlphaFoldDB" id="A0A7D6DUZ2"/>
<protein>
    <submittedName>
        <fullName evidence="1">Uncharacterized protein</fullName>
    </submittedName>
</protein>
<dbReference type="RefSeq" id="WP_180913737.1">
    <property type="nucleotide sequence ID" value="NZ_CP059165.1"/>
</dbReference>
<dbReference type="Proteomes" id="UP000510682">
    <property type="component" value="Chromosome"/>
</dbReference>
<dbReference type="KEGG" id="mgor:H0P51_15705"/>
<sequence>MAYWSAIAFTGVRLAMTDANPNLFTAKAAGFAAMAVVLLGLDSSVRNRPRGATLTHSPRGGKAHAEQAAAMTRAGSHECRVRELRRDAPH</sequence>
<accession>A0A7D6DUZ2</accession>
<evidence type="ECO:0000313" key="2">
    <source>
        <dbReference type="Proteomes" id="UP000510682"/>
    </source>
</evidence>
<organism evidence="1 2">
    <name type="scientific">Mycobacterium vicinigordonae</name>
    <dbReference type="NCBI Taxonomy" id="1719132"/>
    <lineage>
        <taxon>Bacteria</taxon>
        <taxon>Bacillati</taxon>
        <taxon>Actinomycetota</taxon>
        <taxon>Actinomycetes</taxon>
        <taxon>Mycobacteriales</taxon>
        <taxon>Mycobacteriaceae</taxon>
        <taxon>Mycobacterium</taxon>
    </lineage>
</organism>
<reference evidence="1" key="1">
    <citation type="submission" date="2020-07" db="EMBL/GenBank/DDBJ databases">
        <title>Description of Mycobacterium gordonae subsp. intergordonae subsp.nov. and Mycobacterium gordonae subsp. gordonae subsp. nov.</title>
        <authorList>
            <person name="Huang H."/>
        </authorList>
    </citation>
    <scope>NUCLEOTIDE SEQUENCE [LARGE SCALE GENOMIC DNA]</scope>
    <source>
        <strain evidence="1">24T</strain>
    </source>
</reference>
<evidence type="ECO:0000313" key="1">
    <source>
        <dbReference type="EMBL" id="QLL05327.1"/>
    </source>
</evidence>
<reference evidence="1" key="2">
    <citation type="submission" date="2020-07" db="EMBL/GenBank/DDBJ databases">
        <authorList>
            <person name="Yu X."/>
        </authorList>
    </citation>
    <scope>NUCLEOTIDE SEQUENCE [LARGE SCALE GENOMIC DNA]</scope>
    <source>
        <strain evidence="1">24T</strain>
    </source>
</reference>
<keyword evidence="2" id="KW-1185">Reference proteome</keyword>
<gene>
    <name evidence="1" type="ORF">H0P51_15705</name>
</gene>
<name>A0A7D6DUZ2_9MYCO</name>
<proteinExistence type="predicted"/>
<dbReference type="EMBL" id="CP059165">
    <property type="protein sequence ID" value="QLL05327.1"/>
    <property type="molecule type" value="Genomic_DNA"/>
</dbReference>